<evidence type="ECO:0000256" key="3">
    <source>
        <dbReference type="SAM" id="MobiDB-lite"/>
    </source>
</evidence>
<keyword evidence="2" id="KW-0853">WD repeat</keyword>
<dbReference type="EMBL" id="JARGDH010000006">
    <property type="protein sequence ID" value="KAL0266162.1"/>
    <property type="molecule type" value="Genomic_DNA"/>
</dbReference>
<dbReference type="PROSITE" id="PS00018">
    <property type="entry name" value="EF_HAND_1"/>
    <property type="match status" value="1"/>
</dbReference>
<evidence type="ECO:0000256" key="1">
    <source>
        <dbReference type="ARBA" id="ARBA00022837"/>
    </source>
</evidence>
<dbReference type="Gene3D" id="1.10.238.10">
    <property type="entry name" value="EF-hand"/>
    <property type="match status" value="2"/>
</dbReference>
<dbReference type="GO" id="GO:0005509">
    <property type="term" value="F:calcium ion binding"/>
    <property type="evidence" value="ECO:0007669"/>
    <property type="project" value="InterPro"/>
</dbReference>
<dbReference type="PRINTS" id="PR00450">
    <property type="entry name" value="RECOVERIN"/>
</dbReference>
<comment type="caution">
    <text evidence="5">The sequence shown here is derived from an EMBL/GenBank/DDBJ whole genome shotgun (WGS) entry which is preliminary data.</text>
</comment>
<dbReference type="AlphaFoldDB" id="A0AAW2H8R3"/>
<dbReference type="InterPro" id="IPR036322">
    <property type="entry name" value="WD40_repeat_dom_sf"/>
</dbReference>
<evidence type="ECO:0000313" key="5">
    <source>
        <dbReference type="EMBL" id="KAL0266162.1"/>
    </source>
</evidence>
<dbReference type="PROSITE" id="PS50082">
    <property type="entry name" value="WD_REPEATS_2"/>
    <property type="match status" value="1"/>
</dbReference>
<gene>
    <name evidence="5" type="ORF">PYX00_011879</name>
</gene>
<accession>A0AAW2H8R3</accession>
<dbReference type="InterPro" id="IPR019417">
    <property type="entry name" value="DUF2415"/>
</dbReference>
<feature type="region of interest" description="Disordered" evidence="3">
    <location>
        <begin position="1"/>
        <end position="24"/>
    </location>
</feature>
<feature type="domain" description="EF-hand" evidence="4">
    <location>
        <begin position="96"/>
        <end position="131"/>
    </location>
</feature>
<dbReference type="InterPro" id="IPR002048">
    <property type="entry name" value="EF_hand_dom"/>
</dbReference>
<organism evidence="5">
    <name type="scientific">Menopon gallinae</name>
    <name type="common">poultry shaft louse</name>
    <dbReference type="NCBI Taxonomy" id="328185"/>
    <lineage>
        <taxon>Eukaryota</taxon>
        <taxon>Metazoa</taxon>
        <taxon>Ecdysozoa</taxon>
        <taxon>Arthropoda</taxon>
        <taxon>Hexapoda</taxon>
        <taxon>Insecta</taxon>
        <taxon>Pterygota</taxon>
        <taxon>Neoptera</taxon>
        <taxon>Paraneoptera</taxon>
        <taxon>Psocodea</taxon>
        <taxon>Troctomorpha</taxon>
        <taxon>Phthiraptera</taxon>
        <taxon>Amblycera</taxon>
        <taxon>Menoponidae</taxon>
        <taxon>Menopon</taxon>
    </lineage>
</organism>
<dbReference type="InterPro" id="IPR011992">
    <property type="entry name" value="EF-hand-dom_pair"/>
</dbReference>
<dbReference type="PANTHER" id="PTHR43991:SF9">
    <property type="entry name" value="DUF2415 DOMAIN-CONTAINING PROTEIN"/>
    <property type="match status" value="1"/>
</dbReference>
<keyword evidence="1" id="KW-0106">Calcium</keyword>
<dbReference type="PANTHER" id="PTHR43991">
    <property type="entry name" value="WD REPEAT PROTEIN (AFU_ORTHOLOGUE AFUA_8G05640)-RELATED"/>
    <property type="match status" value="1"/>
</dbReference>
<protein>
    <recommendedName>
        <fullName evidence="4">EF-hand domain-containing protein</fullName>
    </recommendedName>
</protein>
<feature type="repeat" description="WD" evidence="2">
    <location>
        <begin position="368"/>
        <end position="399"/>
    </location>
</feature>
<feature type="compositionally biased region" description="Basic and acidic residues" evidence="3">
    <location>
        <begin position="8"/>
        <end position="24"/>
    </location>
</feature>
<dbReference type="PROSITE" id="PS50222">
    <property type="entry name" value="EF_HAND_2"/>
    <property type="match status" value="1"/>
</dbReference>
<dbReference type="Pfam" id="PF00400">
    <property type="entry name" value="WD40"/>
    <property type="match status" value="1"/>
</dbReference>
<dbReference type="Pfam" id="PF10313">
    <property type="entry name" value="DUF2415"/>
    <property type="match status" value="1"/>
</dbReference>
<evidence type="ECO:0000259" key="4">
    <source>
        <dbReference type="PROSITE" id="PS50222"/>
    </source>
</evidence>
<dbReference type="InterPro" id="IPR015943">
    <property type="entry name" value="WD40/YVTN_repeat-like_dom_sf"/>
</dbReference>
<name>A0AAW2H8R3_9NEOP</name>
<dbReference type="InterPro" id="IPR018247">
    <property type="entry name" value="EF_Hand_1_Ca_BS"/>
</dbReference>
<dbReference type="InterPro" id="IPR001680">
    <property type="entry name" value="WD40_rpt"/>
</dbReference>
<dbReference type="SUPFAM" id="SSF50978">
    <property type="entry name" value="WD40 repeat-like"/>
    <property type="match status" value="1"/>
</dbReference>
<dbReference type="SUPFAM" id="SSF47473">
    <property type="entry name" value="EF-hand"/>
    <property type="match status" value="1"/>
</dbReference>
<dbReference type="CDD" id="cd00051">
    <property type="entry name" value="EFh"/>
    <property type="match status" value="1"/>
</dbReference>
<dbReference type="SMART" id="SM00320">
    <property type="entry name" value="WD40"/>
    <property type="match status" value="3"/>
</dbReference>
<dbReference type="Gene3D" id="2.130.10.10">
    <property type="entry name" value="YVTN repeat-like/Quinoprotein amine dehydrogenase"/>
    <property type="match status" value="1"/>
</dbReference>
<sequence length="499" mass="57428">MGGAYSSVERRRRGDTEKFSHFPPKDIKNWSESFHRAFPNGSMRMQDLERQLKSFFPFGDPKQFSEILFRTINISGTDTIDFHEMLIAFSILTKGSNFEKLRWIFRFYDCDNDGVVSRSEMMHSTKALIDMVGTTFDIELDAKTSVDMVFDELENKILDSKPELKTRGEITTMSVQEARYTERFANGLAAVYPIPVPYRHWQLRDMIKVLDGKIVYNNIDKMIALDTETKTQETLVENLMYYPTTFDISKRFLACGSSKGEITIYDRYTKRRVELETGYTIINSVKIRNNYLYVCSNERTISVVNLFRGVVANVYTHTSQVNNCEVSQKGDYLIACGDTKEVLMFSCSNNSLRLAHRFESVNDGGFGVSWNGNDSMFAVGTQDGYACVWDIRAEEKLAVIKSHQHPYASGAIRNLQFTKKNFIDMLIFTEHYSYFSILDTRNFNKRQLITVNEAAYERSITGLAINEESDTIYVSTGENILGYAINTNMRRMSCYGEFF</sequence>
<proteinExistence type="predicted"/>
<reference evidence="5" key="1">
    <citation type="journal article" date="2024" name="Gigascience">
        <title>Chromosome-level genome of the poultry shaft louse Menopon gallinae provides insight into the host-switching and adaptive evolution of parasitic lice.</title>
        <authorList>
            <person name="Xu Y."/>
            <person name="Ma L."/>
            <person name="Liu S."/>
            <person name="Liang Y."/>
            <person name="Liu Q."/>
            <person name="He Z."/>
            <person name="Tian L."/>
            <person name="Duan Y."/>
            <person name="Cai W."/>
            <person name="Li H."/>
            <person name="Song F."/>
        </authorList>
    </citation>
    <scope>NUCLEOTIDE SEQUENCE</scope>
    <source>
        <strain evidence="5">Cailab_2023a</strain>
    </source>
</reference>
<evidence type="ECO:0000256" key="2">
    <source>
        <dbReference type="PROSITE-ProRule" id="PRU00221"/>
    </source>
</evidence>